<accession>A0ABV2AMJ9</accession>
<dbReference type="EMBL" id="JBDODL010000935">
    <property type="protein sequence ID" value="MES1920893.1"/>
    <property type="molecule type" value="Genomic_DNA"/>
</dbReference>
<evidence type="ECO:0000313" key="3">
    <source>
        <dbReference type="Proteomes" id="UP001439008"/>
    </source>
</evidence>
<keyword evidence="3" id="KW-1185">Reference proteome</keyword>
<feature type="region of interest" description="Disordered" evidence="1">
    <location>
        <begin position="1"/>
        <end position="22"/>
    </location>
</feature>
<reference evidence="2 3" key="1">
    <citation type="journal article" date="2024" name="BMC Biol.">
        <title>Comparative genomics of Ascetosporea gives new insight into the evolutionary basis for animal parasitism in Rhizaria.</title>
        <authorList>
            <person name="Hiltunen Thoren M."/>
            <person name="Onut-Brannstrom I."/>
            <person name="Alfjorden A."/>
            <person name="Peckova H."/>
            <person name="Swords F."/>
            <person name="Hooper C."/>
            <person name="Holzer A.S."/>
            <person name="Bass D."/>
            <person name="Burki F."/>
        </authorList>
    </citation>
    <scope>NUCLEOTIDE SEQUENCE [LARGE SCALE GENOMIC DNA]</scope>
    <source>
        <strain evidence="2">20-A016</strain>
    </source>
</reference>
<dbReference type="Proteomes" id="UP001439008">
    <property type="component" value="Unassembled WGS sequence"/>
</dbReference>
<sequence length="73" mass="8806">MNSENKKPQIRSNLSHGAEVDEYERIHSEHPYRNDYLNEMVIPDIHLDKLESKIWDERENNDDGFMREYAVSR</sequence>
<evidence type="ECO:0000256" key="1">
    <source>
        <dbReference type="SAM" id="MobiDB-lite"/>
    </source>
</evidence>
<proteinExistence type="predicted"/>
<protein>
    <submittedName>
        <fullName evidence="2">Uncharacterized protein</fullName>
    </submittedName>
</protein>
<evidence type="ECO:0000313" key="2">
    <source>
        <dbReference type="EMBL" id="MES1920893.1"/>
    </source>
</evidence>
<name>A0ABV2AMJ9_9EUKA</name>
<comment type="caution">
    <text evidence="2">The sequence shown here is derived from an EMBL/GenBank/DDBJ whole genome shotgun (WGS) entry which is preliminary data.</text>
</comment>
<organism evidence="2 3">
    <name type="scientific">Bonamia ostreae</name>
    <dbReference type="NCBI Taxonomy" id="126728"/>
    <lineage>
        <taxon>Eukaryota</taxon>
        <taxon>Sar</taxon>
        <taxon>Rhizaria</taxon>
        <taxon>Endomyxa</taxon>
        <taxon>Ascetosporea</taxon>
        <taxon>Haplosporida</taxon>
        <taxon>Bonamia</taxon>
    </lineage>
</organism>
<gene>
    <name evidence="2" type="ORF">MHBO_002510</name>
</gene>